<organism evidence="1">
    <name type="scientific">Arion vulgaris</name>
    <dbReference type="NCBI Taxonomy" id="1028688"/>
    <lineage>
        <taxon>Eukaryota</taxon>
        <taxon>Metazoa</taxon>
        <taxon>Spiralia</taxon>
        <taxon>Lophotrochozoa</taxon>
        <taxon>Mollusca</taxon>
        <taxon>Gastropoda</taxon>
        <taxon>Heterobranchia</taxon>
        <taxon>Euthyneura</taxon>
        <taxon>Panpulmonata</taxon>
        <taxon>Eupulmonata</taxon>
        <taxon>Stylommatophora</taxon>
        <taxon>Helicina</taxon>
        <taxon>Arionoidea</taxon>
        <taxon>Arionidae</taxon>
        <taxon>Arion</taxon>
    </lineage>
</organism>
<gene>
    <name evidence="1" type="primary">ORF221521</name>
</gene>
<dbReference type="AlphaFoldDB" id="A0A0B7C265"/>
<proteinExistence type="predicted"/>
<dbReference type="EMBL" id="HACG01052673">
    <property type="protein sequence ID" value="CEK99544.1"/>
    <property type="molecule type" value="Transcribed_RNA"/>
</dbReference>
<accession>A0A0B7C265</accession>
<protein>
    <submittedName>
        <fullName evidence="1">Uncharacterized protein</fullName>
    </submittedName>
</protein>
<evidence type="ECO:0000313" key="1">
    <source>
        <dbReference type="EMBL" id="CEK99544.1"/>
    </source>
</evidence>
<reference evidence="1" key="1">
    <citation type="submission" date="2014-12" db="EMBL/GenBank/DDBJ databases">
        <title>Insight into the proteome of Arion vulgaris.</title>
        <authorList>
            <person name="Aradska J."/>
            <person name="Bulat T."/>
            <person name="Smidak R."/>
            <person name="Sarate P."/>
            <person name="Gangsoo J."/>
            <person name="Sialana F."/>
            <person name="Bilban M."/>
            <person name="Lubec G."/>
        </authorList>
    </citation>
    <scope>NUCLEOTIDE SEQUENCE</scope>
    <source>
        <tissue evidence="1">Skin</tissue>
    </source>
</reference>
<name>A0A0B7C265_9EUPU</name>
<sequence>MNYISVWLCGYQSPGQHLDNECQHNYCAIMSMILVPASRSESPIGESNGGILGF</sequence>